<keyword evidence="3 6" id="KW-1133">Transmembrane helix</keyword>
<evidence type="ECO:0000256" key="3">
    <source>
        <dbReference type="ARBA" id="ARBA00022989"/>
    </source>
</evidence>
<dbReference type="Proteomes" id="UP000085678">
    <property type="component" value="Unplaced"/>
</dbReference>
<keyword evidence="4 6" id="KW-0472">Membrane</keyword>
<dbReference type="InterPro" id="IPR029673">
    <property type="entry name" value="TMEM179"/>
</dbReference>
<reference evidence="8" key="1">
    <citation type="submission" date="2025-08" db="UniProtKB">
        <authorList>
            <consortium name="RefSeq"/>
        </authorList>
    </citation>
    <scope>IDENTIFICATION</scope>
    <source>
        <tissue evidence="8">Gonads</tissue>
    </source>
</reference>
<dbReference type="OrthoDB" id="6423876at2759"/>
<protein>
    <submittedName>
        <fullName evidence="8">Uncharacterized protein LOC106157414 isoform X2</fullName>
    </submittedName>
</protein>
<dbReference type="Pfam" id="PF26158">
    <property type="entry name" value="Claudin_TMEM179-179B"/>
    <property type="match status" value="1"/>
</dbReference>
<dbReference type="RefSeq" id="XP_013388499.1">
    <property type="nucleotide sequence ID" value="XM_013533045.1"/>
</dbReference>
<gene>
    <name evidence="8" type="primary">LOC106157414</name>
</gene>
<keyword evidence="7" id="KW-1185">Reference proteome</keyword>
<evidence type="ECO:0000313" key="7">
    <source>
        <dbReference type="Proteomes" id="UP000085678"/>
    </source>
</evidence>
<evidence type="ECO:0000256" key="6">
    <source>
        <dbReference type="SAM" id="Phobius"/>
    </source>
</evidence>
<evidence type="ECO:0000313" key="8">
    <source>
        <dbReference type="RefSeq" id="XP_013388499.1"/>
    </source>
</evidence>
<comment type="subcellular location">
    <subcellularLocation>
        <location evidence="1">Membrane</location>
        <topology evidence="1">Multi-pass membrane protein</topology>
    </subcellularLocation>
</comment>
<evidence type="ECO:0000256" key="4">
    <source>
        <dbReference type="ARBA" id="ARBA00023136"/>
    </source>
</evidence>
<feature type="transmembrane region" description="Helical" evidence="6">
    <location>
        <begin position="21"/>
        <end position="49"/>
    </location>
</feature>
<organism evidence="7 8">
    <name type="scientific">Lingula anatina</name>
    <name type="common">Brachiopod</name>
    <name type="synonym">Lingula unguis</name>
    <dbReference type="NCBI Taxonomy" id="7574"/>
    <lineage>
        <taxon>Eukaryota</taxon>
        <taxon>Metazoa</taxon>
        <taxon>Spiralia</taxon>
        <taxon>Lophotrochozoa</taxon>
        <taxon>Brachiopoda</taxon>
        <taxon>Linguliformea</taxon>
        <taxon>Lingulata</taxon>
        <taxon>Lingulida</taxon>
        <taxon>Linguloidea</taxon>
        <taxon>Lingulidae</taxon>
        <taxon>Lingula</taxon>
    </lineage>
</organism>
<dbReference type="PANTHER" id="PTHR31872:SF4">
    <property type="entry name" value="TRANSMEMBRANE PROTEIN 179"/>
    <property type="match status" value="1"/>
</dbReference>
<accession>A0A1S3HTW7</accession>
<evidence type="ECO:0000256" key="2">
    <source>
        <dbReference type="ARBA" id="ARBA00022692"/>
    </source>
</evidence>
<dbReference type="GeneID" id="106157414"/>
<comment type="similarity">
    <text evidence="5">Belongs to the TMEM179 family.</text>
</comment>
<name>A0A1S3HTW7_LINAN</name>
<dbReference type="AlphaFoldDB" id="A0A1S3HTW7"/>
<sequence>MFIYCMYTLRAKSRQGKDILNLAPTVFSIFSTTLMLACAIVISAGLAMFCEDITSKGKITTCRDAQTHIKWIDVDGSNFYDIMNFAQTSSRQDSKIWLRLLNLKTGFDTDVTGEVAGKISRIHS</sequence>
<keyword evidence="2 6" id="KW-0812">Transmembrane</keyword>
<dbReference type="InterPro" id="IPR059010">
    <property type="entry name" value="TMEM179-179B"/>
</dbReference>
<evidence type="ECO:0000256" key="1">
    <source>
        <dbReference type="ARBA" id="ARBA00004141"/>
    </source>
</evidence>
<evidence type="ECO:0000256" key="5">
    <source>
        <dbReference type="ARBA" id="ARBA00093776"/>
    </source>
</evidence>
<dbReference type="PANTHER" id="PTHR31872">
    <property type="entry name" value="TRANSMEMBRANE PROTEIN 179"/>
    <property type="match status" value="1"/>
</dbReference>
<proteinExistence type="inferred from homology"/>